<sequence length="588" mass="65632">MVRKPRSQGCRVCVERRVRCDLTRPFCKRCATAKRQCPGFTGIQFVDEGPAIRDSYEELGDKTSDAKVSASPIPSSRSSGSNGSRKAFRGSINYVVRDTRIPDDQRDGWQHGAFERVALVSLFAPTVYQDHLFASFLASIRQPGLSTSLPSHTLWLAEVAGKSTLSSALTWAIRAISISQIGRRAQDDALIETSRFLYGKALQKLNLALSDADEGLSSDTLSATLLLSFYEIFNCTSANSWIRHAGGAGNLIRIRGPARHRSGFDRLVFFACRYSIIMEAFQHHKPCFLDSPSWQALHWDLRNEIAENSINEEFFQEMVTYPGYICSANKMIGDPIVTLKGLENLHTTGISTKARLRDIYDRMCQAMPRTGNGIVEIASPTDDKTFPLVNEFPNLHAASMFCGYRTLTCVINLTILGLEAKMAGLYDSTSPPKARNPASAYLNPGNEEQSSLEFTRTSIWDAAKHVANTHGYVAENTAYARDVCKSAEYMARAPFLGPFFLLMSIRSAMRMEITREEKMWIVKKMHDIGRSMGMGNIEVEKYKGTKEGRFVAEWEAGAERTLRSHNDPVSLNSTIEIRGDPQIVPRQE</sequence>
<feature type="compositionally biased region" description="Low complexity" evidence="2">
    <location>
        <begin position="69"/>
        <end position="85"/>
    </location>
</feature>
<accession>A0A8H3J555</accession>
<dbReference type="SUPFAM" id="SSF57701">
    <property type="entry name" value="Zn2/Cys6 DNA-binding domain"/>
    <property type="match status" value="1"/>
</dbReference>
<gene>
    <name evidence="4" type="ORF">IMSHALPRED_002222</name>
</gene>
<dbReference type="AlphaFoldDB" id="A0A8H3J555"/>
<evidence type="ECO:0000313" key="4">
    <source>
        <dbReference type="EMBL" id="CAF9940918.1"/>
    </source>
</evidence>
<feature type="region of interest" description="Disordered" evidence="2">
    <location>
        <begin position="62"/>
        <end position="85"/>
    </location>
</feature>
<reference evidence="4" key="1">
    <citation type="submission" date="2021-03" db="EMBL/GenBank/DDBJ databases">
        <authorList>
            <person name="Tagirdzhanova G."/>
        </authorList>
    </citation>
    <scope>NUCLEOTIDE SEQUENCE</scope>
</reference>
<dbReference type="CDD" id="cd00067">
    <property type="entry name" value="GAL4"/>
    <property type="match status" value="1"/>
</dbReference>
<dbReference type="EMBL" id="CAJPDT010000138">
    <property type="protein sequence ID" value="CAF9940918.1"/>
    <property type="molecule type" value="Genomic_DNA"/>
</dbReference>
<organism evidence="4 5">
    <name type="scientific">Imshaugia aleurites</name>
    <dbReference type="NCBI Taxonomy" id="172621"/>
    <lineage>
        <taxon>Eukaryota</taxon>
        <taxon>Fungi</taxon>
        <taxon>Dikarya</taxon>
        <taxon>Ascomycota</taxon>
        <taxon>Pezizomycotina</taxon>
        <taxon>Lecanoromycetes</taxon>
        <taxon>OSLEUM clade</taxon>
        <taxon>Lecanoromycetidae</taxon>
        <taxon>Lecanorales</taxon>
        <taxon>Lecanorineae</taxon>
        <taxon>Parmeliaceae</taxon>
        <taxon>Imshaugia</taxon>
    </lineage>
</organism>
<proteinExistence type="predicted"/>
<dbReference type="OrthoDB" id="5126878at2759"/>
<dbReference type="InterPro" id="IPR021858">
    <property type="entry name" value="Fun_TF"/>
</dbReference>
<dbReference type="GO" id="GO:0008270">
    <property type="term" value="F:zinc ion binding"/>
    <property type="evidence" value="ECO:0007669"/>
    <property type="project" value="InterPro"/>
</dbReference>
<dbReference type="PROSITE" id="PS50048">
    <property type="entry name" value="ZN2_CY6_FUNGAL_2"/>
    <property type="match status" value="1"/>
</dbReference>
<dbReference type="PANTHER" id="PTHR38111">
    <property type="entry name" value="ZN(2)-C6 FUNGAL-TYPE DOMAIN-CONTAINING PROTEIN-RELATED"/>
    <property type="match status" value="1"/>
</dbReference>
<evidence type="ECO:0000313" key="5">
    <source>
        <dbReference type="Proteomes" id="UP000664534"/>
    </source>
</evidence>
<dbReference type="PANTHER" id="PTHR38111:SF6">
    <property type="entry name" value="FINGER DOMAIN PROTEIN, PUTATIVE (AFU_ORTHOLOGUE AFUA_8G01940)-RELATED"/>
    <property type="match status" value="1"/>
</dbReference>
<evidence type="ECO:0000256" key="1">
    <source>
        <dbReference type="ARBA" id="ARBA00023242"/>
    </source>
</evidence>
<dbReference type="InterPro" id="IPR053178">
    <property type="entry name" value="Osmoadaptation_assoc"/>
</dbReference>
<protein>
    <recommendedName>
        <fullName evidence="3">Zn(2)-C6 fungal-type domain-containing protein</fullName>
    </recommendedName>
</protein>
<name>A0A8H3J555_9LECA</name>
<dbReference type="Proteomes" id="UP000664534">
    <property type="component" value="Unassembled WGS sequence"/>
</dbReference>
<evidence type="ECO:0000259" key="3">
    <source>
        <dbReference type="PROSITE" id="PS50048"/>
    </source>
</evidence>
<comment type="caution">
    <text evidence="4">The sequence shown here is derived from an EMBL/GenBank/DDBJ whole genome shotgun (WGS) entry which is preliminary data.</text>
</comment>
<feature type="domain" description="Zn(2)-C6 fungal-type" evidence="3">
    <location>
        <begin position="9"/>
        <end position="37"/>
    </location>
</feature>
<dbReference type="InterPro" id="IPR036864">
    <property type="entry name" value="Zn2-C6_fun-type_DNA-bd_sf"/>
</dbReference>
<evidence type="ECO:0000256" key="2">
    <source>
        <dbReference type="SAM" id="MobiDB-lite"/>
    </source>
</evidence>
<dbReference type="Pfam" id="PF11951">
    <property type="entry name" value="Fungal_trans_2"/>
    <property type="match status" value="1"/>
</dbReference>
<keyword evidence="5" id="KW-1185">Reference proteome</keyword>
<dbReference type="Gene3D" id="4.10.240.10">
    <property type="entry name" value="Zn(2)-C6 fungal-type DNA-binding domain"/>
    <property type="match status" value="1"/>
</dbReference>
<dbReference type="GO" id="GO:0000981">
    <property type="term" value="F:DNA-binding transcription factor activity, RNA polymerase II-specific"/>
    <property type="evidence" value="ECO:0007669"/>
    <property type="project" value="InterPro"/>
</dbReference>
<dbReference type="InterPro" id="IPR001138">
    <property type="entry name" value="Zn2Cys6_DnaBD"/>
</dbReference>
<keyword evidence="1" id="KW-0539">Nucleus</keyword>